<evidence type="ECO:0000313" key="4">
    <source>
        <dbReference type="Proteomes" id="UP000005237"/>
    </source>
</evidence>
<feature type="region of interest" description="Disordered" evidence="1">
    <location>
        <begin position="192"/>
        <end position="234"/>
    </location>
</feature>
<feature type="compositionally biased region" description="Low complexity" evidence="1">
    <location>
        <begin position="221"/>
        <end position="234"/>
    </location>
</feature>
<organism evidence="3 4">
    <name type="scientific">Caenorhabditis japonica</name>
    <dbReference type="NCBI Taxonomy" id="281687"/>
    <lineage>
        <taxon>Eukaryota</taxon>
        <taxon>Metazoa</taxon>
        <taxon>Ecdysozoa</taxon>
        <taxon>Nematoda</taxon>
        <taxon>Chromadorea</taxon>
        <taxon>Rhabditida</taxon>
        <taxon>Rhabditina</taxon>
        <taxon>Rhabditomorpha</taxon>
        <taxon>Rhabditoidea</taxon>
        <taxon>Rhabditidae</taxon>
        <taxon>Peloderinae</taxon>
        <taxon>Caenorhabditis</taxon>
    </lineage>
</organism>
<proteinExistence type="predicted"/>
<feature type="compositionally biased region" description="Polar residues" evidence="1">
    <location>
        <begin position="870"/>
        <end position="880"/>
    </location>
</feature>
<feature type="domain" description="C2H2-type" evidence="2">
    <location>
        <begin position="256"/>
        <end position="277"/>
    </location>
</feature>
<reference evidence="4" key="1">
    <citation type="submission" date="2010-08" db="EMBL/GenBank/DDBJ databases">
        <authorList>
            <consortium name="Caenorhabditis japonica Sequencing Consortium"/>
            <person name="Wilson R.K."/>
        </authorList>
    </citation>
    <scope>NUCLEOTIDE SEQUENCE [LARGE SCALE GENOMIC DNA]</scope>
    <source>
        <strain evidence="4">DF5081</strain>
    </source>
</reference>
<dbReference type="GO" id="GO:0002119">
    <property type="term" value="P:nematode larval development"/>
    <property type="evidence" value="ECO:0007669"/>
    <property type="project" value="EnsemblMetazoa"/>
</dbReference>
<evidence type="ECO:0000256" key="1">
    <source>
        <dbReference type="SAM" id="MobiDB-lite"/>
    </source>
</evidence>
<keyword evidence="4" id="KW-1185">Reference proteome</keyword>
<feature type="region of interest" description="Disordered" evidence="1">
    <location>
        <begin position="701"/>
        <end position="725"/>
    </location>
</feature>
<protein>
    <submittedName>
        <fullName evidence="3">C2H2-type domain-containing protein</fullName>
    </submittedName>
</protein>
<dbReference type="InterPro" id="IPR052797">
    <property type="entry name" value="RegFact_GeneExpr_CellDeath"/>
</dbReference>
<feature type="region of interest" description="Disordered" evidence="1">
    <location>
        <begin position="785"/>
        <end position="809"/>
    </location>
</feature>
<dbReference type="Proteomes" id="UP000005237">
    <property type="component" value="Unassembled WGS sequence"/>
</dbReference>
<reference evidence="3" key="2">
    <citation type="submission" date="2022-06" db="UniProtKB">
        <authorList>
            <consortium name="EnsemblMetazoa"/>
        </authorList>
    </citation>
    <scope>IDENTIFICATION</scope>
    <source>
        <strain evidence="3">DF5081</strain>
    </source>
</reference>
<feature type="region of interest" description="Disordered" evidence="1">
    <location>
        <begin position="482"/>
        <end position="546"/>
    </location>
</feature>
<evidence type="ECO:0000313" key="3">
    <source>
        <dbReference type="EnsemblMetazoa" id="CJA13139.1"/>
    </source>
</evidence>
<dbReference type="InterPro" id="IPR013087">
    <property type="entry name" value="Znf_C2H2_type"/>
</dbReference>
<dbReference type="PROSITE" id="PS00028">
    <property type="entry name" value="ZINC_FINGER_C2H2_1"/>
    <property type="match status" value="1"/>
</dbReference>
<accession>A0A8R1HYD8</accession>
<feature type="compositionally biased region" description="Low complexity" evidence="1">
    <location>
        <begin position="118"/>
        <end position="130"/>
    </location>
</feature>
<feature type="region of interest" description="Disordered" evidence="1">
    <location>
        <begin position="836"/>
        <end position="894"/>
    </location>
</feature>
<sequence length="894" mass="101165">MADEETTEFLESVGDGDEIEQNVEEVANDEEMMQVEHEEVLEEIVHAEEVVYDADGRIIEYDNMMMYEDGSEVIEEYVEVEDLGNDQFAYVVVDEHGNRRLLKPDEVEAVKKMEEESGMAPAPAEAPSSSTDYLRPPKRSRQPKQVPQPITMRDLIKQGVIYAGGQYNEYPPKRMNDMAKVDVEKYVPAVPINRRPLPDNADFSKPKPPRSRKNAPWQEETVSVPSVPSTSRISPSPIVKDPLFPEEEDLVVKFKCPECTEGFSSMDRHCDHMMKSHDVQALIREVDFFHDRDFESFIAKVEKATLHKEFPNQNAAAAAKKKSRQGSTQTFVCNYMNKARGKNAEFAEVSLTALSERPQEFCCAFIQKTYTYDCIRVSYCDQHCHYDGNIGYRVPLTVKRRIFELSFKRLPIPCMQLLLAHEAENLLTHPTRFEQKLKNFSHVELIELLGSIGSLIRRNNTIHQKSKKIALKFDTVTTSQGQDTLIVRRLNPPPPPPKNAEKGADDGANGDGFQVDGEEVPLMARETPEQQEADLEPEKEEGSDGLMEENMLYDPENRKDALIEELTEVELGVLDAYEKDIGIKLEDEQKQLRNRHKLKYQLAKVTTIYQALDAATHAFAPSDIHNDSIQSLREMASYVVEIVCQIDAEVKAQFNPALRADEIKRDMIAGIAMQERTCQPERRRRPATVHSQQFEQLLVEAQRPQSHASSHQEYNEPAYEAKPRPPFDLSAEQRHIEMLRQQHLQQQQILSGEQVPVEQMPVEQKPNVFMPDLPEAMKGVAYTKPTRRRQSGSANPNPNAPPKKRGRPVLQKAAEVAPEDVPSALDTLAAIVAPELETEESLELSHQNPLSVDTGTEQEDAGKSDAEPSSPLTPTNATKTRTGRVVKPKKWAAE</sequence>
<name>A0A8R1HYD8_CAEJA</name>
<feature type="region of interest" description="Disordered" evidence="1">
    <location>
        <begin position="112"/>
        <end position="148"/>
    </location>
</feature>
<feature type="compositionally biased region" description="Acidic residues" evidence="1">
    <location>
        <begin position="529"/>
        <end position="546"/>
    </location>
</feature>
<dbReference type="PANTHER" id="PTHR33936">
    <property type="entry name" value="PROTEIN CBG17840"/>
    <property type="match status" value="1"/>
</dbReference>
<dbReference type="AlphaFoldDB" id="A0A8R1HYD8"/>
<dbReference type="GO" id="GO:0040010">
    <property type="term" value="P:positive regulation of growth rate"/>
    <property type="evidence" value="ECO:0007669"/>
    <property type="project" value="EnsemblMetazoa"/>
</dbReference>
<feature type="compositionally biased region" description="Polar residues" evidence="1">
    <location>
        <begin position="846"/>
        <end position="855"/>
    </location>
</feature>
<dbReference type="PANTHER" id="PTHR33936:SF2">
    <property type="entry name" value="MODIFIER OF CELL DEATH"/>
    <property type="match status" value="1"/>
</dbReference>
<feature type="compositionally biased region" description="Basic residues" evidence="1">
    <location>
        <begin position="881"/>
        <end position="894"/>
    </location>
</feature>
<dbReference type="EnsemblMetazoa" id="CJA13139.1">
    <property type="protein sequence ID" value="CJA13139.1"/>
    <property type="gene ID" value="WBGene00132343"/>
</dbReference>
<feature type="compositionally biased region" description="Polar residues" evidence="1">
    <location>
        <begin position="703"/>
        <end position="712"/>
    </location>
</feature>
<dbReference type="GO" id="GO:0012501">
    <property type="term" value="P:programmed cell death"/>
    <property type="evidence" value="ECO:0007669"/>
    <property type="project" value="EnsemblMetazoa"/>
</dbReference>
<evidence type="ECO:0000259" key="2">
    <source>
        <dbReference type="PROSITE" id="PS00028"/>
    </source>
</evidence>